<proteinExistence type="predicted"/>
<reference evidence="1 2" key="1">
    <citation type="journal article" date="2016" name="Nat. Commun.">
        <title>Thousands of microbial genomes shed light on interconnected biogeochemical processes in an aquifer system.</title>
        <authorList>
            <person name="Anantharaman K."/>
            <person name="Brown C.T."/>
            <person name="Hug L.A."/>
            <person name="Sharon I."/>
            <person name="Castelle C.J."/>
            <person name="Probst A.J."/>
            <person name="Thomas B.C."/>
            <person name="Singh A."/>
            <person name="Wilkins M.J."/>
            <person name="Karaoz U."/>
            <person name="Brodie E.L."/>
            <person name="Williams K.H."/>
            <person name="Hubbard S.S."/>
            <person name="Banfield J.F."/>
        </authorList>
    </citation>
    <scope>NUCLEOTIDE SEQUENCE [LARGE SCALE GENOMIC DNA]</scope>
</reference>
<evidence type="ECO:0000313" key="2">
    <source>
        <dbReference type="Proteomes" id="UP000177811"/>
    </source>
</evidence>
<sequence>MRKEKKPSHERQFDGMWLEPISKFISTASFIFRLQLVKKYLRYLQITRAFFDGALLEIRN</sequence>
<dbReference type="AlphaFoldDB" id="A0A1G2KR59"/>
<accession>A0A1G2KR59</accession>
<name>A0A1G2KR59_9BACT</name>
<organism evidence="1 2">
    <name type="scientific">Candidatus Sungbacteria bacterium RIFCSPHIGHO2_02_FULL_51_29</name>
    <dbReference type="NCBI Taxonomy" id="1802273"/>
    <lineage>
        <taxon>Bacteria</taxon>
        <taxon>Candidatus Sungiibacteriota</taxon>
    </lineage>
</organism>
<dbReference type="EMBL" id="MHQL01000051">
    <property type="protein sequence ID" value="OHA01916.1"/>
    <property type="molecule type" value="Genomic_DNA"/>
</dbReference>
<dbReference type="Proteomes" id="UP000177811">
    <property type="component" value="Unassembled WGS sequence"/>
</dbReference>
<gene>
    <name evidence="1" type="ORF">A3C16_02950</name>
</gene>
<evidence type="ECO:0000313" key="1">
    <source>
        <dbReference type="EMBL" id="OHA01916.1"/>
    </source>
</evidence>
<comment type="caution">
    <text evidence="1">The sequence shown here is derived from an EMBL/GenBank/DDBJ whole genome shotgun (WGS) entry which is preliminary data.</text>
</comment>
<protein>
    <submittedName>
        <fullName evidence="1">Uncharacterized protein</fullName>
    </submittedName>
</protein>